<dbReference type="SUPFAM" id="SSF48452">
    <property type="entry name" value="TPR-like"/>
    <property type="match status" value="1"/>
</dbReference>
<comment type="caution">
    <text evidence="17">The sequence shown here is derived from an EMBL/GenBank/DDBJ whole genome shotgun (WGS) entry which is preliminary data.</text>
</comment>
<feature type="region of interest" description="Disordered" evidence="15">
    <location>
        <begin position="463"/>
        <end position="482"/>
    </location>
</feature>
<keyword evidence="11 14" id="KW-0862">Zinc</keyword>
<dbReference type="GO" id="GO:0005483">
    <property type="term" value="F:soluble NSF attachment protein activity"/>
    <property type="evidence" value="ECO:0007669"/>
    <property type="project" value="TreeGrafter"/>
</dbReference>
<feature type="domain" description="C3H1-type" evidence="16">
    <location>
        <begin position="384"/>
        <end position="411"/>
    </location>
</feature>
<dbReference type="SUPFAM" id="SSF53335">
    <property type="entry name" value="S-adenosyl-L-methionine-dependent methyltransferases"/>
    <property type="match status" value="1"/>
</dbReference>
<evidence type="ECO:0000259" key="16">
    <source>
        <dbReference type="PROSITE" id="PS50103"/>
    </source>
</evidence>
<dbReference type="InterPro" id="IPR029063">
    <property type="entry name" value="SAM-dependent_MTases_sf"/>
</dbReference>
<evidence type="ECO:0000256" key="3">
    <source>
        <dbReference type="ARBA" id="ARBA00011977"/>
    </source>
</evidence>
<evidence type="ECO:0000256" key="4">
    <source>
        <dbReference type="ARBA" id="ARBA00022448"/>
    </source>
</evidence>
<dbReference type="GO" id="GO:0008176">
    <property type="term" value="F:tRNA (guanine(46)-N7)-methyltransferase activity"/>
    <property type="evidence" value="ECO:0007669"/>
    <property type="project" value="UniProtKB-EC"/>
</dbReference>
<evidence type="ECO:0000313" key="18">
    <source>
        <dbReference type="Proteomes" id="UP000604046"/>
    </source>
</evidence>
<dbReference type="PROSITE" id="PS51375">
    <property type="entry name" value="PPR"/>
    <property type="match status" value="3"/>
</dbReference>
<evidence type="ECO:0000256" key="13">
    <source>
        <dbReference type="PROSITE-ProRule" id="PRU00708"/>
    </source>
</evidence>
<dbReference type="PANTHER" id="PTHR13768">
    <property type="entry name" value="SOLUBLE NSF ATTACHMENT PROTEIN SNAP"/>
    <property type="match status" value="1"/>
</dbReference>
<keyword evidence="5" id="KW-0489">Methyltransferase</keyword>
<keyword evidence="7" id="KW-0949">S-adenosyl-L-methionine</keyword>
<dbReference type="GO" id="GO:0019905">
    <property type="term" value="F:syntaxin binding"/>
    <property type="evidence" value="ECO:0007669"/>
    <property type="project" value="TreeGrafter"/>
</dbReference>
<dbReference type="GO" id="GO:0006886">
    <property type="term" value="P:intracellular protein transport"/>
    <property type="evidence" value="ECO:0007669"/>
    <property type="project" value="InterPro"/>
</dbReference>
<dbReference type="InterPro" id="IPR002885">
    <property type="entry name" value="PPR_rpt"/>
</dbReference>
<dbReference type="GO" id="GO:0008270">
    <property type="term" value="F:zinc ion binding"/>
    <property type="evidence" value="ECO:0007669"/>
    <property type="project" value="UniProtKB-KW"/>
</dbReference>
<dbReference type="Pfam" id="PF02390">
    <property type="entry name" value="Methyltransf_4"/>
    <property type="match status" value="1"/>
</dbReference>
<dbReference type="GO" id="GO:0035494">
    <property type="term" value="P:SNARE complex disassembly"/>
    <property type="evidence" value="ECO:0007669"/>
    <property type="project" value="TreeGrafter"/>
</dbReference>
<evidence type="ECO:0000256" key="15">
    <source>
        <dbReference type="SAM" id="MobiDB-lite"/>
    </source>
</evidence>
<keyword evidence="6" id="KW-0808">Transferase</keyword>
<evidence type="ECO:0000256" key="5">
    <source>
        <dbReference type="ARBA" id="ARBA00022603"/>
    </source>
</evidence>
<evidence type="ECO:0000256" key="9">
    <source>
        <dbReference type="ARBA" id="ARBA00022723"/>
    </source>
</evidence>
<comment type="similarity">
    <text evidence="2">Belongs to the SNAP family.</text>
</comment>
<dbReference type="InterPro" id="IPR000571">
    <property type="entry name" value="Znf_CCCH"/>
</dbReference>
<evidence type="ECO:0000256" key="14">
    <source>
        <dbReference type="PROSITE-ProRule" id="PRU00723"/>
    </source>
</evidence>
<dbReference type="Pfam" id="PF00642">
    <property type="entry name" value="zf-CCCH"/>
    <property type="match status" value="1"/>
</dbReference>
<evidence type="ECO:0000256" key="2">
    <source>
        <dbReference type="ARBA" id="ARBA00010050"/>
    </source>
</evidence>
<feature type="repeat" description="PPR" evidence="13">
    <location>
        <begin position="268"/>
        <end position="302"/>
    </location>
</feature>
<dbReference type="EMBL" id="CAJNDS010002349">
    <property type="protein sequence ID" value="CAE7444436.1"/>
    <property type="molecule type" value="Genomic_DNA"/>
</dbReference>
<dbReference type="InterPro" id="IPR003358">
    <property type="entry name" value="tRNA_(Gua-N-7)_MeTrfase_Trmb"/>
</dbReference>
<evidence type="ECO:0000256" key="10">
    <source>
        <dbReference type="ARBA" id="ARBA00022771"/>
    </source>
</evidence>
<dbReference type="EC" id="2.1.1.33" evidence="3"/>
<feature type="repeat" description="PPR" evidence="13">
    <location>
        <begin position="305"/>
        <end position="339"/>
    </location>
</feature>
<dbReference type="InterPro" id="IPR000744">
    <property type="entry name" value="NSF_attach"/>
</dbReference>
<dbReference type="InterPro" id="IPR036855">
    <property type="entry name" value="Znf_CCCH_sf"/>
</dbReference>
<dbReference type="Pfam" id="PF14938">
    <property type="entry name" value="SNAP"/>
    <property type="match status" value="1"/>
</dbReference>
<dbReference type="PROSITE" id="PS51625">
    <property type="entry name" value="SAM_MT_TRMB"/>
    <property type="match status" value="1"/>
</dbReference>
<keyword evidence="12" id="KW-0653">Protein transport</keyword>
<evidence type="ECO:0000256" key="12">
    <source>
        <dbReference type="ARBA" id="ARBA00022927"/>
    </source>
</evidence>
<protein>
    <recommendedName>
        <fullName evidence="3">tRNA (guanine(46)-N(7))-methyltransferase</fullName>
        <ecNumber evidence="3">2.1.1.33</ecNumber>
    </recommendedName>
</protein>
<feature type="zinc finger region" description="C3H1-type" evidence="14">
    <location>
        <begin position="384"/>
        <end position="411"/>
    </location>
</feature>
<sequence length="1094" mass="119489">MRAKRKHSSSRSQDLQLVPQAQPASVAKKARYQAEENETLAEADTEPPTAAQHECGVAQAADGRWEVRLTDLPNGTSAKSLRAFLGDEVELSSVRLDAQAGQAVITMTTRPGAESCLKRWEGFAAAVGSAPKRRREAPRRQSAWKQTAEPWSRAGSDSIKGVQVEPMESRGFSESEEEAGQGGEMPATKPAKQRSPDALQQLIRKIADFASRRRLHDAVRTFGEIEKRGLQPSVQAYASLINAYVNSGDMVGADSAFTQMLAAGLRSNVVVCTALLKGYCRCGDVQGANSVLEKLLNQEPPVKPDLRLVNTLLRGCVRAGNLAVAESVFHRLQQWELKPDASTCCFMGSLLGQGLQVKKIAALLSRPPLAAAPPEVEGSEGVPSETQEACRFWLKGKCKKGAACPFFHDPAIELAKRAASEPERLAAVACVGLDHARAAALLRRPLACKRALRAVEHALGAAKDAPRVRGSSKERQDSNRRDQELEIELIRRFADNSLASTGKKGHGFNFVDFLGRCFLIPADASTATASAFVQELARSWGLKKFRPAARRGLQQRLQQCLDGAHLRWTHVFDCSAESLGPVHLELGAGGGEWVAAQAAHDSHVKWVALEIMRDRAHSILEKAAFQDLRNICIICGEAARTLESLVPSNSVSHIFINFPEPPFVSGDEAAESSFHMMTDELFIEMHRILQSGCRITILSDNARYMRTLAKTVAGLSSAGKAHFTSATPKILWGSGECPEHETVHGVELYQGWPTAVCGHAARDSGTTLRYALVRRLPFPRNSSHLVVTPSKDTWKFQGASAYFRLVKKAEQKMKGGGGLWGYLSGGPKYDEAIEIYQQAANQYKMAKMWQEAGSCFVQCAFCAEKSGSQSDQANYLSEAGNVLKKVSTQLAVEQLEQAVSIYSAGGRFQQAGKLLLSVAELYEAERLQHKECKAFYKRAAEMFELADHSESNFSKCNLKYAEFAAKDGELEEAIRIFEAEGEKALGKTLLQFGAKEHFLNAGILHLVGGDSVTVNLALDKYRSLDPRFASSREGELLGNLAQAFEDGDVDAFVEKLGDFDAIKPLDAWKTEFLVKVKEHLQPANAHATEAVDLS</sequence>
<dbReference type="Pfam" id="PF13812">
    <property type="entry name" value="PPR_3"/>
    <property type="match status" value="3"/>
</dbReference>
<dbReference type="SMART" id="SM00356">
    <property type="entry name" value="ZnF_C3H1"/>
    <property type="match status" value="1"/>
</dbReference>
<evidence type="ECO:0000256" key="1">
    <source>
        <dbReference type="ARBA" id="ARBA00000142"/>
    </source>
</evidence>
<feature type="region of interest" description="Disordered" evidence="15">
    <location>
        <begin position="131"/>
        <end position="195"/>
    </location>
</feature>
<dbReference type="Gene3D" id="3.40.50.150">
    <property type="entry name" value="Vaccinia Virus protein VP39"/>
    <property type="match status" value="1"/>
</dbReference>
<dbReference type="Gene3D" id="4.10.1000.10">
    <property type="entry name" value="Zinc finger, CCCH-type"/>
    <property type="match status" value="1"/>
</dbReference>
<feature type="compositionally biased region" description="Basic and acidic residues" evidence="15">
    <location>
        <begin position="464"/>
        <end position="482"/>
    </location>
</feature>
<dbReference type="InterPro" id="IPR011990">
    <property type="entry name" value="TPR-like_helical_dom_sf"/>
</dbReference>
<name>A0A812RMD1_9DINO</name>
<evidence type="ECO:0000256" key="8">
    <source>
        <dbReference type="ARBA" id="ARBA00022694"/>
    </source>
</evidence>
<feature type="compositionally biased region" description="Acidic residues" evidence="15">
    <location>
        <begin position="35"/>
        <end position="45"/>
    </location>
</feature>
<feature type="repeat" description="PPR" evidence="13">
    <location>
        <begin position="233"/>
        <end position="267"/>
    </location>
</feature>
<organism evidence="17 18">
    <name type="scientific">Symbiodinium natans</name>
    <dbReference type="NCBI Taxonomy" id="878477"/>
    <lineage>
        <taxon>Eukaryota</taxon>
        <taxon>Sar</taxon>
        <taxon>Alveolata</taxon>
        <taxon>Dinophyceae</taxon>
        <taxon>Suessiales</taxon>
        <taxon>Symbiodiniaceae</taxon>
        <taxon>Symbiodinium</taxon>
    </lineage>
</organism>
<dbReference type="AlphaFoldDB" id="A0A812RMD1"/>
<dbReference type="PANTHER" id="PTHR13768:SF8">
    <property type="entry name" value="ALPHA-SOLUBLE NSF ATTACHMENT PROTEIN"/>
    <property type="match status" value="1"/>
</dbReference>
<evidence type="ECO:0000256" key="6">
    <source>
        <dbReference type="ARBA" id="ARBA00022679"/>
    </source>
</evidence>
<proteinExistence type="inferred from homology"/>
<dbReference type="CDD" id="cd15832">
    <property type="entry name" value="SNAP"/>
    <property type="match status" value="1"/>
</dbReference>
<evidence type="ECO:0000256" key="11">
    <source>
        <dbReference type="ARBA" id="ARBA00022833"/>
    </source>
</evidence>
<gene>
    <name evidence="17" type="ORF">SNAT2548_LOCUS24184</name>
</gene>
<dbReference type="GO" id="GO:0031201">
    <property type="term" value="C:SNARE complex"/>
    <property type="evidence" value="ECO:0007669"/>
    <property type="project" value="TreeGrafter"/>
</dbReference>
<dbReference type="PRINTS" id="PR00448">
    <property type="entry name" value="NSFATTACHMNT"/>
</dbReference>
<keyword evidence="8" id="KW-0819">tRNA processing</keyword>
<evidence type="ECO:0000313" key="17">
    <source>
        <dbReference type="EMBL" id="CAE7444436.1"/>
    </source>
</evidence>
<dbReference type="Gene3D" id="1.25.40.10">
    <property type="entry name" value="Tetratricopeptide repeat domain"/>
    <property type="match status" value="3"/>
</dbReference>
<reference evidence="17" key="1">
    <citation type="submission" date="2021-02" db="EMBL/GenBank/DDBJ databases">
        <authorList>
            <person name="Dougan E. K."/>
            <person name="Rhodes N."/>
            <person name="Thang M."/>
            <person name="Chan C."/>
        </authorList>
    </citation>
    <scope>NUCLEOTIDE SEQUENCE</scope>
</reference>
<dbReference type="Proteomes" id="UP000604046">
    <property type="component" value="Unassembled WGS sequence"/>
</dbReference>
<feature type="region of interest" description="Disordered" evidence="15">
    <location>
        <begin position="1"/>
        <end position="56"/>
    </location>
</feature>
<dbReference type="OrthoDB" id="9984275at2759"/>
<comment type="catalytic activity">
    <reaction evidence="1">
        <text>guanosine(46) in tRNA + S-adenosyl-L-methionine = N(7)-methylguanosine(46) in tRNA + S-adenosyl-L-homocysteine</text>
        <dbReference type="Rhea" id="RHEA:42708"/>
        <dbReference type="Rhea" id="RHEA-COMP:10188"/>
        <dbReference type="Rhea" id="RHEA-COMP:10189"/>
        <dbReference type="ChEBI" id="CHEBI:57856"/>
        <dbReference type="ChEBI" id="CHEBI:59789"/>
        <dbReference type="ChEBI" id="CHEBI:74269"/>
        <dbReference type="ChEBI" id="CHEBI:74480"/>
        <dbReference type="EC" id="2.1.1.33"/>
    </reaction>
</comment>
<keyword evidence="10 14" id="KW-0863">Zinc-finger</keyword>
<dbReference type="PROSITE" id="PS50103">
    <property type="entry name" value="ZF_C3H1"/>
    <property type="match status" value="1"/>
</dbReference>
<dbReference type="SUPFAM" id="SSF90229">
    <property type="entry name" value="CCCH zinc finger"/>
    <property type="match status" value="1"/>
</dbReference>
<dbReference type="NCBIfam" id="TIGR00756">
    <property type="entry name" value="PPR"/>
    <property type="match status" value="2"/>
</dbReference>
<accession>A0A812RMD1</accession>
<keyword evidence="4" id="KW-0813">Transport</keyword>
<keyword evidence="18" id="KW-1185">Reference proteome</keyword>
<dbReference type="GO" id="GO:0005774">
    <property type="term" value="C:vacuolar membrane"/>
    <property type="evidence" value="ECO:0007669"/>
    <property type="project" value="TreeGrafter"/>
</dbReference>
<evidence type="ECO:0000256" key="7">
    <source>
        <dbReference type="ARBA" id="ARBA00022691"/>
    </source>
</evidence>
<keyword evidence="9 14" id="KW-0479">Metal-binding</keyword>